<keyword evidence="4" id="KW-0808">Transferase</keyword>
<dbReference type="CDD" id="cd00130">
    <property type="entry name" value="PAS"/>
    <property type="match status" value="7"/>
</dbReference>
<feature type="domain" description="PAS" evidence="8">
    <location>
        <begin position="887"/>
        <end position="957"/>
    </location>
</feature>
<dbReference type="InterPro" id="IPR005467">
    <property type="entry name" value="His_kinase_dom"/>
</dbReference>
<dbReference type="Gene3D" id="3.30.450.20">
    <property type="entry name" value="PAS domain"/>
    <property type="match status" value="9"/>
</dbReference>
<keyword evidence="5" id="KW-0418">Kinase</keyword>
<evidence type="ECO:0000256" key="1">
    <source>
        <dbReference type="ARBA" id="ARBA00000085"/>
    </source>
</evidence>
<feature type="domain" description="PAC" evidence="9">
    <location>
        <begin position="1198"/>
        <end position="1250"/>
    </location>
</feature>
<evidence type="ECO:0000256" key="2">
    <source>
        <dbReference type="ARBA" id="ARBA00012438"/>
    </source>
</evidence>
<dbReference type="SUPFAM" id="SSF47384">
    <property type="entry name" value="Homodimeric domain of signal transducing histidine kinase"/>
    <property type="match status" value="1"/>
</dbReference>
<dbReference type="PANTHER" id="PTHR43304:SF1">
    <property type="entry name" value="PAC DOMAIN-CONTAINING PROTEIN"/>
    <property type="match status" value="1"/>
</dbReference>
<keyword evidence="11" id="KW-1185">Reference proteome</keyword>
<dbReference type="OrthoDB" id="9124519at2"/>
<keyword evidence="3" id="KW-0597">Phosphoprotein</keyword>
<protein>
    <recommendedName>
        <fullName evidence="2">histidine kinase</fullName>
        <ecNumber evidence="2">2.7.13.3</ecNumber>
    </recommendedName>
</protein>
<dbReference type="GO" id="GO:0000155">
    <property type="term" value="F:phosphorelay sensor kinase activity"/>
    <property type="evidence" value="ECO:0007669"/>
    <property type="project" value="InterPro"/>
</dbReference>
<feature type="domain" description="PAS" evidence="8">
    <location>
        <begin position="405"/>
        <end position="475"/>
    </location>
</feature>
<dbReference type="Pfam" id="PF00512">
    <property type="entry name" value="HisKA"/>
    <property type="match status" value="1"/>
</dbReference>
<dbReference type="PROSITE" id="PS50109">
    <property type="entry name" value="HIS_KIN"/>
    <property type="match status" value="1"/>
</dbReference>
<gene>
    <name evidence="10" type="ORF">CLW00_101359</name>
</gene>
<feature type="coiled-coil region" evidence="6">
    <location>
        <begin position="991"/>
        <end position="1018"/>
    </location>
</feature>
<evidence type="ECO:0000259" key="7">
    <source>
        <dbReference type="PROSITE" id="PS50109"/>
    </source>
</evidence>
<dbReference type="InterPro" id="IPR013655">
    <property type="entry name" value="PAS_fold_3"/>
</dbReference>
<dbReference type="InterPro" id="IPR013767">
    <property type="entry name" value="PAS_fold"/>
</dbReference>
<feature type="domain" description="PAC" evidence="9">
    <location>
        <begin position="595"/>
        <end position="646"/>
    </location>
</feature>
<dbReference type="CDD" id="cd00082">
    <property type="entry name" value="HisKA"/>
    <property type="match status" value="1"/>
</dbReference>
<sequence>MKNTQFSNLILDQSKDLVWAVDKNLDLVYANRAYSNLMEEVTGVKKELNTPILVEGFGEGYIEKWKAYYQKALSGEHFEIEEHFYNPETQEIQYGHIAFSPIRDKEGEILTVACRNTDITPVIRQKDHASRLMDASLDVFCTIDEEGNFVFVSSVSANHWGYHPEELIGKSYRDLIVEEDLEKTDLVDAEILAGKEFKSFSNRFRKKNGDIAYNLWSARWDNETKLMYCVARDGKEKIEEESEKELLSQISQSFNNDKELIPSGNHLCENLYAYGKFDLIELWCPSMEGTKINLIGKSDHNQDFYEFEPSETSFQKDKGLPGKVWNKVKQLLWDEKQINKNFIRKKGASHLGLKAILGIPLSFNDELVGVLLIGTKREPEYLEKHSPVLSRLEKFIGSEINRKRLEDNLKHLYKAIPDILCIADFYGRFLKINPAGCELLGYKEKEILFHTFEDFVHPEDKHVSTREVKKLETGANTFQFENRYITKDGKIIWLSWSCNSSVQEGLIYASAKDITAMVQLRELNTQAGTLAKIGSWEIDLEKNTVFWSKIVHQLHETDPNTFTPDIQAGINFYREDCRALVQNSIEKSTSTGKGFDFEAVIITKKLKERWVRAIGNVEIFKGKTKRIYGSFQDITDRKESELRLQSFANNLPGVAFQYYIYPNGSDDLKYVTNGAEKVWGFDEESVMEENSLVWKQVELGGELDFVKKSIMKSVETKSEWKAQWRYIMPNNELRIHAGYGTPTILPDKSIVFNSLILDITQEYRSEELLEQASEMAKIGSWELNLADQTNDRMYWSPMTREILEVDDDYNPSLTGGFEFYSGEDKEKIQKEVAQLIETGQEFDLELLIITQDGKEKWIRCIGKSEWVKGACTKIYGSYQDIHVAKSNELRLKEILESISDAFYAVDANWNFTYFNREAEQLLKKSADEVLGENIWGIFSPAKGTVLEKIYRRVAESGQSENFEYHYPGNGCWYEISTYPSSGGISSYFKNIDERKESAKELEKAYKEKNEILESIGDAFFAVDEDWIITYWNKQSEIIMGKNKESVLGENLWELYPDAVDTDFYVQYHRAMESGEMVNFEEYYPTLNIWVEVTVYPSENGLSIYFKDITLRKAADIRLLKANERFELVTKATKDAIWDWDIENDNFYRSNNIHKILGIGASTELKKNQFWKDAFHPEDLEKIKESIQRELNDPQSERWEMEYRVLNDNNEELSIIDRGIIVRNKNGKAARMVGAMTDLTKQKRLEKELFQLNESLKNYAKELERSNEELEQFAFITSHDLQEPLRMISSFMDQLKRKYAEQLDDKALQYIHFATDGAKRMKQIILDLLLYSRANKPSEHLEEINLNEILADYTQLRSRVIVEKNASIKFDKLPVLNTYRAPITQIVHCLLDNALKYVKENIPPCIEIYVKEKETVWEFAVKDNGIGIDEKFYDKIFIIFQRLHNRNEHDGTGIGLSIAKRGVEFLGGEIWLESTVDKGSTFYFTIAKNQ</sequence>
<evidence type="ECO:0000259" key="8">
    <source>
        <dbReference type="PROSITE" id="PS50112"/>
    </source>
</evidence>
<evidence type="ECO:0000313" key="10">
    <source>
        <dbReference type="EMBL" id="PRY90694.1"/>
    </source>
</evidence>
<dbReference type="SMART" id="SM00091">
    <property type="entry name" value="PAS"/>
    <property type="match status" value="6"/>
</dbReference>
<dbReference type="PROSITE" id="PS50112">
    <property type="entry name" value="PAS"/>
    <property type="match status" value="5"/>
</dbReference>
<dbReference type="InterPro" id="IPR052162">
    <property type="entry name" value="Sensor_kinase/Photoreceptor"/>
</dbReference>
<dbReference type="SUPFAM" id="SSF55781">
    <property type="entry name" value="GAF domain-like"/>
    <property type="match status" value="1"/>
</dbReference>
<dbReference type="Gene3D" id="3.30.450.40">
    <property type="match status" value="1"/>
</dbReference>
<dbReference type="Pfam" id="PF08448">
    <property type="entry name" value="PAS_4"/>
    <property type="match status" value="3"/>
</dbReference>
<dbReference type="InterPro" id="IPR000014">
    <property type="entry name" value="PAS"/>
</dbReference>
<dbReference type="Pfam" id="PF02518">
    <property type="entry name" value="HATPase_c"/>
    <property type="match status" value="1"/>
</dbReference>
<feature type="coiled-coil region" evidence="6">
    <location>
        <begin position="1241"/>
        <end position="1272"/>
    </location>
</feature>
<dbReference type="PROSITE" id="PS50113">
    <property type="entry name" value="PAC"/>
    <property type="match status" value="2"/>
</dbReference>
<dbReference type="InterPro" id="IPR013656">
    <property type="entry name" value="PAS_4"/>
</dbReference>
<dbReference type="PRINTS" id="PR00344">
    <property type="entry name" value="BCTRLSENSOR"/>
</dbReference>
<dbReference type="PANTHER" id="PTHR43304">
    <property type="entry name" value="PHYTOCHROME-LIKE PROTEIN CPH1"/>
    <property type="match status" value="1"/>
</dbReference>
<feature type="domain" description="PAS" evidence="8">
    <location>
        <begin position="1121"/>
        <end position="1193"/>
    </location>
</feature>
<reference evidence="10 11" key="1">
    <citation type="submission" date="2018-03" db="EMBL/GenBank/DDBJ databases">
        <title>Genomic Encyclopedia of Archaeal and Bacterial Type Strains, Phase II (KMG-II): from individual species to whole genera.</title>
        <authorList>
            <person name="Goeker M."/>
        </authorList>
    </citation>
    <scope>NUCLEOTIDE SEQUENCE [LARGE SCALE GENOMIC DNA]</scope>
    <source>
        <strain evidence="10 11">DSM 27929</strain>
    </source>
</reference>
<feature type="domain" description="PAS" evidence="8">
    <location>
        <begin position="1004"/>
        <end position="1074"/>
    </location>
</feature>
<dbReference type="InterPro" id="IPR001610">
    <property type="entry name" value="PAC"/>
</dbReference>
<evidence type="ECO:0000313" key="11">
    <source>
        <dbReference type="Proteomes" id="UP000238157"/>
    </source>
</evidence>
<keyword evidence="6" id="KW-0175">Coiled coil</keyword>
<dbReference type="InterPro" id="IPR003661">
    <property type="entry name" value="HisK_dim/P_dom"/>
</dbReference>
<dbReference type="SUPFAM" id="SSF55874">
    <property type="entry name" value="ATPase domain of HSP90 chaperone/DNA topoisomerase II/histidine kinase"/>
    <property type="match status" value="1"/>
</dbReference>
<dbReference type="Gene3D" id="1.10.287.130">
    <property type="match status" value="1"/>
</dbReference>
<evidence type="ECO:0000256" key="5">
    <source>
        <dbReference type="ARBA" id="ARBA00022777"/>
    </source>
</evidence>
<dbReference type="GO" id="GO:0006355">
    <property type="term" value="P:regulation of DNA-templated transcription"/>
    <property type="evidence" value="ECO:0007669"/>
    <property type="project" value="InterPro"/>
</dbReference>
<dbReference type="SMART" id="SM00387">
    <property type="entry name" value="HATPase_c"/>
    <property type="match status" value="1"/>
</dbReference>
<dbReference type="SMART" id="SM00388">
    <property type="entry name" value="HisKA"/>
    <property type="match status" value="1"/>
</dbReference>
<dbReference type="InterPro" id="IPR003594">
    <property type="entry name" value="HATPase_dom"/>
</dbReference>
<proteinExistence type="predicted"/>
<dbReference type="Pfam" id="PF00989">
    <property type="entry name" value="PAS"/>
    <property type="match status" value="1"/>
</dbReference>
<dbReference type="Pfam" id="PF08447">
    <property type="entry name" value="PAS_3"/>
    <property type="match status" value="3"/>
</dbReference>
<name>A0A2T0WVS4_9BACT</name>
<evidence type="ECO:0000256" key="3">
    <source>
        <dbReference type="ARBA" id="ARBA00022553"/>
    </source>
</evidence>
<evidence type="ECO:0000256" key="4">
    <source>
        <dbReference type="ARBA" id="ARBA00022679"/>
    </source>
</evidence>
<dbReference type="NCBIfam" id="TIGR00229">
    <property type="entry name" value="sensory_box"/>
    <property type="match status" value="5"/>
</dbReference>
<dbReference type="InterPro" id="IPR004358">
    <property type="entry name" value="Sig_transdc_His_kin-like_C"/>
</dbReference>
<dbReference type="Gene3D" id="3.30.565.10">
    <property type="entry name" value="Histidine kinase-like ATPase, C-terminal domain"/>
    <property type="match status" value="1"/>
</dbReference>
<comment type="catalytic activity">
    <reaction evidence="1">
        <text>ATP + protein L-histidine = ADP + protein N-phospho-L-histidine.</text>
        <dbReference type="EC" id="2.7.13.3"/>
    </reaction>
</comment>
<dbReference type="EMBL" id="PVTR01000001">
    <property type="protein sequence ID" value="PRY90694.1"/>
    <property type="molecule type" value="Genomic_DNA"/>
</dbReference>
<accession>A0A2T0WVS4</accession>
<dbReference type="InterPro" id="IPR029016">
    <property type="entry name" value="GAF-like_dom_sf"/>
</dbReference>
<dbReference type="EC" id="2.7.13.3" evidence="2"/>
<dbReference type="SMART" id="SM00086">
    <property type="entry name" value="PAC"/>
    <property type="match status" value="6"/>
</dbReference>
<dbReference type="SUPFAM" id="SSF55785">
    <property type="entry name" value="PYP-like sensor domain (PAS domain)"/>
    <property type="match status" value="9"/>
</dbReference>
<evidence type="ECO:0000259" key="9">
    <source>
        <dbReference type="PROSITE" id="PS50113"/>
    </source>
</evidence>
<dbReference type="InterPro" id="IPR036097">
    <property type="entry name" value="HisK_dim/P_sf"/>
</dbReference>
<dbReference type="InterPro" id="IPR035965">
    <property type="entry name" value="PAS-like_dom_sf"/>
</dbReference>
<feature type="domain" description="Histidine kinase" evidence="7">
    <location>
        <begin position="1275"/>
        <end position="1489"/>
    </location>
</feature>
<feature type="domain" description="PAS" evidence="8">
    <location>
        <begin position="125"/>
        <end position="195"/>
    </location>
</feature>
<dbReference type="Proteomes" id="UP000238157">
    <property type="component" value="Unassembled WGS sequence"/>
</dbReference>
<dbReference type="RefSeq" id="WP_106131919.1">
    <property type="nucleotide sequence ID" value="NZ_PVTR01000001.1"/>
</dbReference>
<evidence type="ECO:0000256" key="6">
    <source>
        <dbReference type="SAM" id="Coils"/>
    </source>
</evidence>
<comment type="caution">
    <text evidence="10">The sequence shown here is derived from an EMBL/GenBank/DDBJ whole genome shotgun (WGS) entry which is preliminary data.</text>
</comment>
<dbReference type="InterPro" id="IPR000700">
    <property type="entry name" value="PAS-assoc_C"/>
</dbReference>
<dbReference type="InterPro" id="IPR036890">
    <property type="entry name" value="HATPase_C_sf"/>
</dbReference>
<organism evidence="10 11">
    <name type="scientific">Mongoliibacter ruber</name>
    <dbReference type="NCBI Taxonomy" id="1750599"/>
    <lineage>
        <taxon>Bacteria</taxon>
        <taxon>Pseudomonadati</taxon>
        <taxon>Bacteroidota</taxon>
        <taxon>Cytophagia</taxon>
        <taxon>Cytophagales</taxon>
        <taxon>Cyclobacteriaceae</taxon>
        <taxon>Mongoliibacter</taxon>
    </lineage>
</organism>